<evidence type="ECO:0000256" key="1">
    <source>
        <dbReference type="ARBA" id="ARBA00022737"/>
    </source>
</evidence>
<evidence type="ECO:0000313" key="3">
    <source>
        <dbReference type="EMBL" id="KAE8384522.1"/>
    </source>
</evidence>
<accession>A0A5N7BRR7</accession>
<dbReference type="InterPro" id="IPR056884">
    <property type="entry name" value="NPHP3-like_N"/>
</dbReference>
<reference evidence="3" key="1">
    <citation type="submission" date="2019-04" db="EMBL/GenBank/DDBJ databases">
        <title>Friends and foes A comparative genomics studyof 23 Aspergillus species from section Flavi.</title>
        <authorList>
            <consortium name="DOE Joint Genome Institute"/>
            <person name="Kjaerbolling I."/>
            <person name="Vesth T."/>
            <person name="Frisvad J.C."/>
            <person name="Nybo J.L."/>
            <person name="Theobald S."/>
            <person name="Kildgaard S."/>
            <person name="Isbrandt T."/>
            <person name="Kuo A."/>
            <person name="Sato A."/>
            <person name="Lyhne E.K."/>
            <person name="Kogle M.E."/>
            <person name="Wiebenga A."/>
            <person name="Kun R.S."/>
            <person name="Lubbers R.J."/>
            <person name="Makela M.R."/>
            <person name="Barry K."/>
            <person name="Chovatia M."/>
            <person name="Clum A."/>
            <person name="Daum C."/>
            <person name="Haridas S."/>
            <person name="He G."/>
            <person name="LaButti K."/>
            <person name="Lipzen A."/>
            <person name="Mondo S."/>
            <person name="Riley R."/>
            <person name="Salamov A."/>
            <person name="Simmons B.A."/>
            <person name="Magnuson J.K."/>
            <person name="Henrissat B."/>
            <person name="Mortensen U.H."/>
            <person name="Larsen T.O."/>
            <person name="Devries R.P."/>
            <person name="Grigoriev I.V."/>
            <person name="Machida M."/>
            <person name="Baker S.E."/>
            <person name="Andersen M.R."/>
        </authorList>
    </citation>
    <scope>NUCLEOTIDE SEQUENCE [LARGE SCALE GENOMIC DNA]</scope>
    <source>
        <strain evidence="3">IBT 14317</strain>
    </source>
</reference>
<dbReference type="Pfam" id="PF24883">
    <property type="entry name" value="NPHP3_N"/>
    <property type="match status" value="1"/>
</dbReference>
<dbReference type="AlphaFoldDB" id="A0A5N7BRR7"/>
<dbReference type="EMBL" id="ML735368">
    <property type="protein sequence ID" value="KAE8384522.1"/>
    <property type="molecule type" value="Genomic_DNA"/>
</dbReference>
<feature type="domain" description="Nephrocystin 3-like N-terminal" evidence="2">
    <location>
        <begin position="267"/>
        <end position="373"/>
    </location>
</feature>
<evidence type="ECO:0000259" key="2">
    <source>
        <dbReference type="Pfam" id="PF24883"/>
    </source>
</evidence>
<dbReference type="Proteomes" id="UP000326877">
    <property type="component" value="Unassembled WGS sequence"/>
</dbReference>
<dbReference type="PANTHER" id="PTHR10039">
    <property type="entry name" value="AMELOGENIN"/>
    <property type="match status" value="1"/>
</dbReference>
<gene>
    <name evidence="3" type="ORF">BDV23DRAFT_176998</name>
</gene>
<protein>
    <recommendedName>
        <fullName evidence="2">Nephrocystin 3-like N-terminal domain-containing protein</fullName>
    </recommendedName>
</protein>
<keyword evidence="1" id="KW-0677">Repeat</keyword>
<dbReference type="PANTHER" id="PTHR10039:SF9">
    <property type="entry name" value="NACHT DOMAIN PROTEIN (AFU_ORTHOLOGUE AFUA_2G01760)"/>
    <property type="match status" value="1"/>
</dbReference>
<organism evidence="3">
    <name type="scientific">Petromyces alliaceus</name>
    <name type="common">Aspergillus alliaceus</name>
    <dbReference type="NCBI Taxonomy" id="209559"/>
    <lineage>
        <taxon>Eukaryota</taxon>
        <taxon>Fungi</taxon>
        <taxon>Dikarya</taxon>
        <taxon>Ascomycota</taxon>
        <taxon>Pezizomycotina</taxon>
        <taxon>Eurotiomycetes</taxon>
        <taxon>Eurotiomycetidae</taxon>
        <taxon>Eurotiales</taxon>
        <taxon>Aspergillaceae</taxon>
        <taxon>Aspergillus</taxon>
        <taxon>Aspergillus subgen. Circumdati</taxon>
    </lineage>
</organism>
<proteinExistence type="predicted"/>
<name>A0A5N7BRR7_PETAA</name>
<sequence>MSRSAVTQQLLRRVDEREDKSPVISNVALDQLRRSQEELDPIHATMLLEVSDRSLLEWIRWQRLHSLPPEGSSHDNVLKWAAAFIERLRTFYVAIEQFDGAYLACRLGYGFCGMLLELGRDNMAVLEIPFSFFNHMSKILEDLLRHSEIVAINAEVREQMVLAFLDLLTLVCGVSIHIQKALAGLGLSVYNINETFASQIQTLHQRYEDVGDFVFKSQLLEENFDEQRVREKLYASLAALAREGVSWPQSFSTTYRSHFVMSLTMFCLSLSVNANIPAETTPRSVACSLLRQLFRMNSGSVPLYRVLSDALGRSRLMTDPNDYDTLLWNALESALGTRLPGSRDVVLIVDGVDEATCGELTLLHKLTSVTSKIPYVRMIVLGTQNPLGVEGQASVQITGDRTFDDICTVLGRILQSSKSSMELSDFERETIADNIAEASNGSFLWATLAAKCAVKEAGPEEVSKAVDRLVSEKPNLNPTVEAKQMLLWLATAERPLYTRELLALACVSIDKYTVNERKDDILNTLESLKSILLLQDGLVYFRHGAIRHAVLEVFSQDKFVPVSDRHADLATRLLIYIKFYIIQQSEPSVLPLGLQKTNPLLNMHPLLDFALRYWPFHFRNTTVFQNSGPISASKEFAKVLPISTTFIRLQNAIWDPLPISIYREVLGVNDVVTLQCVILSAAMYRQLEKLDEAIALFYEAAIGSSKLLTAGHVLTSEMVSAFLSLTEDKISSAKTDTMVKRSECLLLSVECCKIRDGPASEKHIVAMRQLYEHYHMIGDEQQSQQVMRGIESIAQQTKE</sequence>
<dbReference type="OrthoDB" id="2546325at2759"/>